<evidence type="ECO:0000313" key="2">
    <source>
        <dbReference type="Proteomes" id="UP000647587"/>
    </source>
</evidence>
<evidence type="ECO:0000313" key="1">
    <source>
        <dbReference type="EMBL" id="GGK43782.1"/>
    </source>
</evidence>
<gene>
    <name evidence="1" type="ORF">GCM10008955_41940</name>
</gene>
<protein>
    <submittedName>
        <fullName evidence="1">Uncharacterized protein</fullName>
    </submittedName>
</protein>
<dbReference type="RefSeq" id="WP_189012302.1">
    <property type="nucleotide sequence ID" value="NZ_BMPP01000044.1"/>
</dbReference>
<accession>A0ABQ2F5J1</accession>
<comment type="caution">
    <text evidence="1">The sequence shown here is derived from an EMBL/GenBank/DDBJ whole genome shotgun (WGS) entry which is preliminary data.</text>
</comment>
<proteinExistence type="predicted"/>
<dbReference type="Proteomes" id="UP000647587">
    <property type="component" value="Unassembled WGS sequence"/>
</dbReference>
<name>A0ABQ2F5J1_9DEIO</name>
<organism evidence="1 2">
    <name type="scientific">Deinococcus malanensis</name>
    <dbReference type="NCBI Taxonomy" id="1706855"/>
    <lineage>
        <taxon>Bacteria</taxon>
        <taxon>Thermotogati</taxon>
        <taxon>Deinococcota</taxon>
        <taxon>Deinococci</taxon>
        <taxon>Deinococcales</taxon>
        <taxon>Deinococcaceae</taxon>
        <taxon>Deinococcus</taxon>
    </lineage>
</organism>
<reference evidence="2" key="1">
    <citation type="journal article" date="2019" name="Int. J. Syst. Evol. Microbiol.">
        <title>The Global Catalogue of Microorganisms (GCM) 10K type strain sequencing project: providing services to taxonomists for standard genome sequencing and annotation.</title>
        <authorList>
            <consortium name="The Broad Institute Genomics Platform"/>
            <consortium name="The Broad Institute Genome Sequencing Center for Infectious Disease"/>
            <person name="Wu L."/>
            <person name="Ma J."/>
        </authorList>
    </citation>
    <scope>NUCLEOTIDE SEQUENCE [LARGE SCALE GENOMIC DNA]</scope>
    <source>
        <strain evidence="2">JCM 30331</strain>
    </source>
</reference>
<sequence length="48" mass="5408">MFSLSYDHDSLVLDARLNDDQASRQRRAKLALASVKGNGFDLSRLDLK</sequence>
<keyword evidence="2" id="KW-1185">Reference proteome</keyword>
<dbReference type="EMBL" id="BMPP01000044">
    <property type="protein sequence ID" value="GGK43782.1"/>
    <property type="molecule type" value="Genomic_DNA"/>
</dbReference>